<dbReference type="Gene3D" id="3.40.50.300">
    <property type="entry name" value="P-loop containing nucleotide triphosphate hydrolases"/>
    <property type="match status" value="1"/>
</dbReference>
<reference evidence="14" key="1">
    <citation type="journal article" date="2014" name="Int. J. Syst. Evol. Microbiol.">
        <title>Complete genome sequence of Corynebacterium casei LMG S-19264T (=DSM 44701T), isolated from a smear-ripened cheese.</title>
        <authorList>
            <consortium name="US DOE Joint Genome Institute (JGI-PGF)"/>
            <person name="Walter F."/>
            <person name="Albersmeier A."/>
            <person name="Kalinowski J."/>
            <person name="Ruckert C."/>
        </authorList>
    </citation>
    <scope>NUCLEOTIDE SEQUENCE</scope>
    <source>
        <strain evidence="14">KCTC 42590</strain>
    </source>
</reference>
<keyword evidence="8 10" id="KW-0460">Magnesium</keyword>
<keyword evidence="4 10" id="KW-0808">Transferase</keyword>
<dbReference type="InterPro" id="IPR039657">
    <property type="entry name" value="Dimethylallyltransferase"/>
</dbReference>
<keyword evidence="7 10" id="KW-0067">ATP-binding</keyword>
<dbReference type="InterPro" id="IPR027417">
    <property type="entry name" value="P-loop_NTPase"/>
</dbReference>
<evidence type="ECO:0000256" key="12">
    <source>
        <dbReference type="RuleBase" id="RU003784"/>
    </source>
</evidence>
<evidence type="ECO:0000256" key="2">
    <source>
        <dbReference type="ARBA" id="ARBA00003213"/>
    </source>
</evidence>
<dbReference type="NCBIfam" id="TIGR00174">
    <property type="entry name" value="miaA"/>
    <property type="match status" value="1"/>
</dbReference>
<gene>
    <name evidence="10 14" type="primary">miaA</name>
    <name evidence="14" type="ORF">GCM10017044_27600</name>
</gene>
<keyword evidence="6 10" id="KW-0547">Nucleotide-binding</keyword>
<dbReference type="Proteomes" id="UP000630923">
    <property type="component" value="Unassembled WGS sequence"/>
</dbReference>
<feature type="site" description="Interaction with substrate tRNA" evidence="10">
    <location>
        <position position="122"/>
    </location>
</feature>
<dbReference type="EMBL" id="BNCI01000002">
    <property type="protein sequence ID" value="GHF30696.1"/>
    <property type="molecule type" value="Genomic_DNA"/>
</dbReference>
<comment type="caution">
    <text evidence="10">Lacks conserved residue(s) required for the propagation of feature annotation.</text>
</comment>
<name>A0A919EAP7_9PROT</name>
<evidence type="ECO:0000256" key="11">
    <source>
        <dbReference type="RuleBase" id="RU003783"/>
    </source>
</evidence>
<evidence type="ECO:0000256" key="1">
    <source>
        <dbReference type="ARBA" id="ARBA00001946"/>
    </source>
</evidence>
<evidence type="ECO:0000256" key="5">
    <source>
        <dbReference type="ARBA" id="ARBA00022694"/>
    </source>
</evidence>
<organism evidence="14 15">
    <name type="scientific">Kordiimonas sediminis</name>
    <dbReference type="NCBI Taxonomy" id="1735581"/>
    <lineage>
        <taxon>Bacteria</taxon>
        <taxon>Pseudomonadati</taxon>
        <taxon>Pseudomonadota</taxon>
        <taxon>Alphaproteobacteria</taxon>
        <taxon>Kordiimonadales</taxon>
        <taxon>Kordiimonadaceae</taxon>
        <taxon>Kordiimonas</taxon>
    </lineage>
</organism>
<accession>A0A919EAP7</accession>
<feature type="binding site" evidence="10">
    <location>
        <begin position="11"/>
        <end position="16"/>
    </location>
    <ligand>
        <name>substrate</name>
    </ligand>
</feature>
<comment type="function">
    <text evidence="2 10 12">Catalyzes the transfer of a dimethylallyl group onto the adenine at position 37 in tRNAs that read codons beginning with uridine, leading to the formation of N6-(dimethylallyl)adenosine (i(6)A).</text>
</comment>
<evidence type="ECO:0000256" key="7">
    <source>
        <dbReference type="ARBA" id="ARBA00022840"/>
    </source>
</evidence>
<keyword evidence="5 10" id="KW-0819">tRNA processing</keyword>
<evidence type="ECO:0000313" key="14">
    <source>
        <dbReference type="EMBL" id="GHF30696.1"/>
    </source>
</evidence>
<evidence type="ECO:0000256" key="6">
    <source>
        <dbReference type="ARBA" id="ARBA00022741"/>
    </source>
</evidence>
<comment type="similarity">
    <text evidence="3 10 13">Belongs to the IPP transferase family.</text>
</comment>
<feature type="region of interest" description="Interaction with substrate tRNA" evidence="10">
    <location>
        <begin position="34"/>
        <end position="37"/>
    </location>
</feature>
<feature type="region of interest" description="Interaction with substrate tRNA" evidence="10">
    <location>
        <begin position="158"/>
        <end position="162"/>
    </location>
</feature>
<evidence type="ECO:0000256" key="8">
    <source>
        <dbReference type="ARBA" id="ARBA00022842"/>
    </source>
</evidence>
<dbReference type="GO" id="GO:0005524">
    <property type="term" value="F:ATP binding"/>
    <property type="evidence" value="ECO:0007669"/>
    <property type="project" value="UniProtKB-UniRule"/>
</dbReference>
<dbReference type="SUPFAM" id="SSF52540">
    <property type="entry name" value="P-loop containing nucleoside triphosphate hydrolases"/>
    <property type="match status" value="1"/>
</dbReference>
<comment type="cofactor">
    <cofactor evidence="1 10">
        <name>Mg(2+)</name>
        <dbReference type="ChEBI" id="CHEBI:18420"/>
    </cofactor>
</comment>
<dbReference type="RefSeq" id="WP_229819449.1">
    <property type="nucleotide sequence ID" value="NZ_BNCI01000002.1"/>
</dbReference>
<dbReference type="Gene3D" id="1.10.20.140">
    <property type="match status" value="1"/>
</dbReference>
<dbReference type="PANTHER" id="PTHR11088:SF60">
    <property type="entry name" value="TRNA DIMETHYLALLYLTRANSFERASE"/>
    <property type="match status" value="1"/>
</dbReference>
<proteinExistence type="inferred from homology"/>
<dbReference type="HAMAP" id="MF_00185">
    <property type="entry name" value="IPP_trans"/>
    <property type="match status" value="1"/>
</dbReference>
<comment type="catalytic activity">
    <reaction evidence="9 10 11">
        <text>adenosine(37) in tRNA + dimethylallyl diphosphate = N(6)-dimethylallyladenosine(37) in tRNA + diphosphate</text>
        <dbReference type="Rhea" id="RHEA:26482"/>
        <dbReference type="Rhea" id="RHEA-COMP:10162"/>
        <dbReference type="Rhea" id="RHEA-COMP:10375"/>
        <dbReference type="ChEBI" id="CHEBI:33019"/>
        <dbReference type="ChEBI" id="CHEBI:57623"/>
        <dbReference type="ChEBI" id="CHEBI:74411"/>
        <dbReference type="ChEBI" id="CHEBI:74415"/>
        <dbReference type="EC" id="2.5.1.75"/>
    </reaction>
</comment>
<reference evidence="14" key="2">
    <citation type="submission" date="2020-09" db="EMBL/GenBank/DDBJ databases">
        <authorList>
            <person name="Sun Q."/>
            <person name="Kim S."/>
        </authorList>
    </citation>
    <scope>NUCLEOTIDE SEQUENCE</scope>
    <source>
        <strain evidence="14">KCTC 42590</strain>
    </source>
</reference>
<keyword evidence="15" id="KW-1185">Reference proteome</keyword>
<dbReference type="GO" id="GO:0052381">
    <property type="term" value="F:tRNA dimethylallyltransferase activity"/>
    <property type="evidence" value="ECO:0007669"/>
    <property type="project" value="UniProtKB-UniRule"/>
</dbReference>
<dbReference type="Pfam" id="PF01715">
    <property type="entry name" value="IPPT"/>
    <property type="match status" value="1"/>
</dbReference>
<evidence type="ECO:0000256" key="4">
    <source>
        <dbReference type="ARBA" id="ARBA00022679"/>
    </source>
</evidence>
<evidence type="ECO:0000256" key="9">
    <source>
        <dbReference type="ARBA" id="ARBA00049563"/>
    </source>
</evidence>
<feature type="site" description="Interaction with substrate tRNA" evidence="10">
    <location>
        <position position="100"/>
    </location>
</feature>
<sequence>MTRVILIAGPTASGKSSLALRLANDIGGVIINADSMQIYKDLRVISARPSKEEEAEVPHRLYGTVDGGDAYSAAEWCRDAVAEIESAWADGVMPIVVGGTGMYFKVLVDGLAEIPPIPAAVRQQVRDECALHGPGHLHAELSECDPATAARLASADSQRICRAVEVYRATGTPLSEFHKNHKPGPMGELDQKGDVMKLVLSWPRDLLYARCDLRFDLMMQEGGLEEVRAFLERDLPADLPSMKALGVPTLIEYLKGDSSLEDAIENSKMQTRRFAKRQLTWFRNQFSHWNRVDAQQMETKYCEILHEITKKDID</sequence>
<comment type="subunit">
    <text evidence="10">Monomer.</text>
</comment>
<evidence type="ECO:0000256" key="3">
    <source>
        <dbReference type="ARBA" id="ARBA00005842"/>
    </source>
</evidence>
<evidence type="ECO:0000313" key="15">
    <source>
        <dbReference type="Proteomes" id="UP000630923"/>
    </source>
</evidence>
<dbReference type="AlphaFoldDB" id="A0A919EAP7"/>
<dbReference type="GO" id="GO:0006400">
    <property type="term" value="P:tRNA modification"/>
    <property type="evidence" value="ECO:0007669"/>
    <property type="project" value="TreeGrafter"/>
</dbReference>
<dbReference type="InterPro" id="IPR018022">
    <property type="entry name" value="IPT"/>
</dbReference>
<evidence type="ECO:0000256" key="10">
    <source>
        <dbReference type="HAMAP-Rule" id="MF_00185"/>
    </source>
</evidence>
<protein>
    <recommendedName>
        <fullName evidence="10">tRNA dimethylallyltransferase</fullName>
        <ecNumber evidence="10">2.5.1.75</ecNumber>
    </recommendedName>
    <alternativeName>
        <fullName evidence="10">Dimethylallyl diphosphate:tRNA dimethylallyltransferase</fullName>
        <shortName evidence="10">DMAPP:tRNA dimethylallyltransferase</shortName>
        <shortName evidence="10">DMATase</shortName>
    </alternativeName>
    <alternativeName>
        <fullName evidence="10">Isopentenyl-diphosphate:tRNA isopentenyltransferase</fullName>
        <shortName evidence="10">IPP transferase</shortName>
        <shortName evidence="10">IPPT</shortName>
        <shortName evidence="10">IPTase</shortName>
    </alternativeName>
</protein>
<feature type="binding site" evidence="10">
    <location>
        <begin position="9"/>
        <end position="16"/>
    </location>
    <ligand>
        <name>ATP</name>
        <dbReference type="ChEBI" id="CHEBI:30616"/>
    </ligand>
</feature>
<comment type="caution">
    <text evidence="14">The sequence shown here is derived from an EMBL/GenBank/DDBJ whole genome shotgun (WGS) entry which is preliminary data.</text>
</comment>
<evidence type="ECO:0000256" key="13">
    <source>
        <dbReference type="RuleBase" id="RU003785"/>
    </source>
</evidence>
<dbReference type="PANTHER" id="PTHR11088">
    <property type="entry name" value="TRNA DIMETHYLALLYLTRANSFERASE"/>
    <property type="match status" value="1"/>
</dbReference>
<dbReference type="EC" id="2.5.1.75" evidence="10"/>